<dbReference type="InterPro" id="IPR001878">
    <property type="entry name" value="Znf_CCHC"/>
</dbReference>
<gene>
    <name evidence="4" type="ORF">BCR39DRAFT_207269</name>
</gene>
<feature type="region of interest" description="Disordered" evidence="2">
    <location>
        <begin position="213"/>
        <end position="328"/>
    </location>
</feature>
<dbReference type="GO" id="GO:0003676">
    <property type="term" value="F:nucleic acid binding"/>
    <property type="evidence" value="ECO:0007669"/>
    <property type="project" value="InterPro"/>
</dbReference>
<name>A0A1Y2B0G4_9TREE</name>
<evidence type="ECO:0000256" key="2">
    <source>
        <dbReference type="SAM" id="MobiDB-lite"/>
    </source>
</evidence>
<evidence type="ECO:0000259" key="3">
    <source>
        <dbReference type="PROSITE" id="PS50158"/>
    </source>
</evidence>
<evidence type="ECO:0000313" key="5">
    <source>
        <dbReference type="Proteomes" id="UP000193986"/>
    </source>
</evidence>
<feature type="compositionally biased region" description="Pro residues" evidence="2">
    <location>
        <begin position="167"/>
        <end position="180"/>
    </location>
</feature>
<feature type="compositionally biased region" description="Basic and acidic residues" evidence="2">
    <location>
        <begin position="274"/>
        <end position="284"/>
    </location>
</feature>
<dbReference type="EMBL" id="MCFC01000032">
    <property type="protein sequence ID" value="ORY28303.1"/>
    <property type="molecule type" value="Genomic_DNA"/>
</dbReference>
<keyword evidence="1" id="KW-0863">Zinc-finger</keyword>
<evidence type="ECO:0000313" key="4">
    <source>
        <dbReference type="EMBL" id="ORY28303.1"/>
    </source>
</evidence>
<proteinExistence type="predicted"/>
<keyword evidence="5" id="KW-1185">Reference proteome</keyword>
<dbReference type="Proteomes" id="UP000193986">
    <property type="component" value="Unassembled WGS sequence"/>
</dbReference>
<feature type="region of interest" description="Disordered" evidence="2">
    <location>
        <begin position="166"/>
        <end position="185"/>
    </location>
</feature>
<dbReference type="PROSITE" id="PS50158">
    <property type="entry name" value="ZF_CCHC"/>
    <property type="match status" value="1"/>
</dbReference>
<keyword evidence="1" id="KW-0479">Metal-binding</keyword>
<accession>A0A1Y2B0G4</accession>
<protein>
    <recommendedName>
        <fullName evidence="3">CCHC-type domain-containing protein</fullName>
    </recommendedName>
</protein>
<feature type="compositionally biased region" description="Polar residues" evidence="2">
    <location>
        <begin position="216"/>
        <end position="235"/>
    </location>
</feature>
<comment type="caution">
    <text evidence="4">The sequence shown here is derived from an EMBL/GenBank/DDBJ whole genome shotgun (WGS) entry which is preliminary data.</text>
</comment>
<dbReference type="GO" id="GO:0008270">
    <property type="term" value="F:zinc ion binding"/>
    <property type="evidence" value="ECO:0007669"/>
    <property type="project" value="UniProtKB-KW"/>
</dbReference>
<dbReference type="InParanoid" id="A0A1Y2B0G4"/>
<dbReference type="AlphaFoldDB" id="A0A1Y2B0G4"/>
<organism evidence="4 5">
    <name type="scientific">Naematelia encephala</name>
    <dbReference type="NCBI Taxonomy" id="71784"/>
    <lineage>
        <taxon>Eukaryota</taxon>
        <taxon>Fungi</taxon>
        <taxon>Dikarya</taxon>
        <taxon>Basidiomycota</taxon>
        <taxon>Agaricomycotina</taxon>
        <taxon>Tremellomycetes</taxon>
        <taxon>Tremellales</taxon>
        <taxon>Naemateliaceae</taxon>
        <taxon>Naematelia</taxon>
    </lineage>
</organism>
<evidence type="ECO:0000256" key="1">
    <source>
        <dbReference type="PROSITE-ProRule" id="PRU00047"/>
    </source>
</evidence>
<reference evidence="4 5" key="1">
    <citation type="submission" date="2016-07" db="EMBL/GenBank/DDBJ databases">
        <title>Pervasive Adenine N6-methylation of Active Genes in Fungi.</title>
        <authorList>
            <consortium name="DOE Joint Genome Institute"/>
            <person name="Mondo S.J."/>
            <person name="Dannebaum R.O."/>
            <person name="Kuo R.C."/>
            <person name="Labutti K."/>
            <person name="Haridas S."/>
            <person name="Kuo A."/>
            <person name="Salamov A."/>
            <person name="Ahrendt S.R."/>
            <person name="Lipzen A."/>
            <person name="Sullivan W."/>
            <person name="Andreopoulos W.B."/>
            <person name="Clum A."/>
            <person name="Lindquist E."/>
            <person name="Daum C."/>
            <person name="Ramamoorthy G.K."/>
            <person name="Gryganskyi A."/>
            <person name="Culley D."/>
            <person name="Magnuson J.K."/>
            <person name="James T.Y."/>
            <person name="O'Malley M.A."/>
            <person name="Stajich J.E."/>
            <person name="Spatafora J.W."/>
            <person name="Visel A."/>
            <person name="Grigoriev I.V."/>
        </authorList>
    </citation>
    <scope>NUCLEOTIDE SEQUENCE [LARGE SCALE GENOMIC DNA]</scope>
    <source>
        <strain evidence="4 5">68-887.2</strain>
    </source>
</reference>
<feature type="domain" description="CCHC-type" evidence="3">
    <location>
        <begin position="357"/>
        <end position="372"/>
    </location>
</feature>
<keyword evidence="1" id="KW-0862">Zinc</keyword>
<feature type="compositionally biased region" description="Low complexity" evidence="2">
    <location>
        <begin position="257"/>
        <end position="272"/>
    </location>
</feature>
<sequence length="449" mass="50073">MESETLNKDKFPETVFSLLLGQLGSLLRKYQRPQLLSLLADEETEQEEIDRILSGELDDGEQKWIDTRLLSDSVLAKCQEEMLLDTAEARSAAADFITQYLLDDDIPKIMSLIEEDIREKIREALPEELWPQITLDSPDITPYNFFVQARDVFRASYHCSLKKLKGPPIPELSPEPPSPRPSDRLLDMELGRFSMLVDLLNDQLYSREFDPVPVGSSASRVPTEIPSSPLNNTTALAPGDLLPSSPVGSAPPPSAPTPIAGRSSRSSSSSSDSPDERDLGDRRSASPKVRNKGKQPLQERSPTPSRAPTPVQPDSCHPQSPEPDITPFNIDINIAVDQSPRRITRSRATSSTMNEDCFRCGRRGHDERTCREDTLSSGEPVIANFGVSETATNGLPPWIYYRDDRLCTRYVFNRCNQRGCPAGKHACSLCGGRHMPRECLKYLQSLNHK</sequence>